<dbReference type="Proteomes" id="UP000606974">
    <property type="component" value="Unassembled WGS sequence"/>
</dbReference>
<feature type="region of interest" description="Disordered" evidence="2">
    <location>
        <begin position="1"/>
        <end position="49"/>
    </location>
</feature>
<keyword evidence="3" id="KW-0812">Transmembrane</keyword>
<keyword evidence="1" id="KW-0175">Coiled coil</keyword>
<evidence type="ECO:0000313" key="5">
    <source>
        <dbReference type="Proteomes" id="UP000606974"/>
    </source>
</evidence>
<dbReference type="EMBL" id="JAACFV010000092">
    <property type="protein sequence ID" value="KAF7506178.1"/>
    <property type="molecule type" value="Genomic_DNA"/>
</dbReference>
<evidence type="ECO:0000313" key="4">
    <source>
        <dbReference type="EMBL" id="KAF7506178.1"/>
    </source>
</evidence>
<feature type="coiled-coil region" evidence="1">
    <location>
        <begin position="81"/>
        <end position="149"/>
    </location>
</feature>
<reference evidence="4" key="1">
    <citation type="submission" date="2020-02" db="EMBL/GenBank/DDBJ databases">
        <authorList>
            <person name="Palmer J.M."/>
        </authorList>
    </citation>
    <scope>NUCLEOTIDE SEQUENCE</scope>
    <source>
        <strain evidence="4">EPUS1.4</strain>
        <tissue evidence="4">Thallus</tissue>
    </source>
</reference>
<protein>
    <submittedName>
        <fullName evidence="4">Uncharacterized protein</fullName>
    </submittedName>
</protein>
<evidence type="ECO:0000256" key="2">
    <source>
        <dbReference type="SAM" id="MobiDB-lite"/>
    </source>
</evidence>
<keyword evidence="3" id="KW-1133">Transmembrane helix</keyword>
<evidence type="ECO:0000256" key="3">
    <source>
        <dbReference type="SAM" id="Phobius"/>
    </source>
</evidence>
<accession>A0A8H7ABP0</accession>
<proteinExistence type="predicted"/>
<comment type="caution">
    <text evidence="4">The sequence shown here is derived from an EMBL/GenBank/DDBJ whole genome shotgun (WGS) entry which is preliminary data.</text>
</comment>
<sequence length="298" mass="35055">MIPATPSRASLPRQNARRTTQRLSIVQRPTELKRESGHSTSSGRISKQDRQRINWAAEYSQHLEEQARLSRTAQESWFADISRELRLREEQQNELLELASEERDRLRAEEKERFLRLQEDQRAWQRAILAEAAERRRLEAEEAERLRRERLRECAVCLEEIDMGVMVEVPCTHWYCRTHLRGTSLRLPELSIAPRARLQQFPTCCLIFERRVDVGLTLHHPVKLASCQSHGYRLHCPAHVKSQVEDTNIQRLKTDLLVELEVESRGRSGDKRRDCLIFVLLYLIVYIVLSLWSQLRFG</sequence>
<gene>
    <name evidence="4" type="ORF">GJ744_012158</name>
</gene>
<name>A0A8H7ABP0_9EURO</name>
<dbReference type="AlphaFoldDB" id="A0A8H7ABP0"/>
<keyword evidence="5" id="KW-1185">Reference proteome</keyword>
<dbReference type="SUPFAM" id="SSF57850">
    <property type="entry name" value="RING/U-box"/>
    <property type="match status" value="1"/>
</dbReference>
<feature type="transmembrane region" description="Helical" evidence="3">
    <location>
        <begin position="275"/>
        <end position="295"/>
    </location>
</feature>
<keyword evidence="3" id="KW-0472">Membrane</keyword>
<evidence type="ECO:0000256" key="1">
    <source>
        <dbReference type="SAM" id="Coils"/>
    </source>
</evidence>
<organism evidence="4 5">
    <name type="scientific">Endocarpon pusillum</name>
    <dbReference type="NCBI Taxonomy" id="364733"/>
    <lineage>
        <taxon>Eukaryota</taxon>
        <taxon>Fungi</taxon>
        <taxon>Dikarya</taxon>
        <taxon>Ascomycota</taxon>
        <taxon>Pezizomycotina</taxon>
        <taxon>Eurotiomycetes</taxon>
        <taxon>Chaetothyriomycetidae</taxon>
        <taxon>Verrucariales</taxon>
        <taxon>Verrucariaceae</taxon>
        <taxon>Endocarpon</taxon>
    </lineage>
</organism>